<protein>
    <submittedName>
        <fullName evidence="1">Uncharacterized protein</fullName>
    </submittedName>
</protein>
<reference evidence="1" key="1">
    <citation type="submission" date="2021-03" db="EMBL/GenBank/DDBJ databases">
        <authorList>
            <person name="Wang G."/>
        </authorList>
    </citation>
    <scope>NUCLEOTIDE SEQUENCE</scope>
    <source>
        <strain evidence="1">KCTC 12899</strain>
    </source>
</reference>
<dbReference type="AlphaFoldDB" id="A0A8J7QET3"/>
<gene>
    <name evidence="1" type="ORF">J3U88_01165</name>
</gene>
<organism evidence="1 2">
    <name type="scientific">Acanthopleuribacter pedis</name>
    <dbReference type="NCBI Taxonomy" id="442870"/>
    <lineage>
        <taxon>Bacteria</taxon>
        <taxon>Pseudomonadati</taxon>
        <taxon>Acidobacteriota</taxon>
        <taxon>Holophagae</taxon>
        <taxon>Acanthopleuribacterales</taxon>
        <taxon>Acanthopleuribacteraceae</taxon>
        <taxon>Acanthopleuribacter</taxon>
    </lineage>
</organism>
<evidence type="ECO:0000313" key="1">
    <source>
        <dbReference type="EMBL" id="MBO1317050.1"/>
    </source>
</evidence>
<keyword evidence="2" id="KW-1185">Reference proteome</keyword>
<dbReference type="RefSeq" id="WP_207856286.1">
    <property type="nucleotide sequence ID" value="NZ_JAFREP010000001.1"/>
</dbReference>
<evidence type="ECO:0000313" key="2">
    <source>
        <dbReference type="Proteomes" id="UP000664417"/>
    </source>
</evidence>
<name>A0A8J7QET3_9BACT</name>
<sequence>MKRPTGRPMKYASIIEQLDEDDLYTPATIADFAEEIGFIDARDPEQHRLARQRVRIAMGRFSNNHNFPDEGDGFVTLRGQPPIPAWFGWRWKNAIHD</sequence>
<comment type="caution">
    <text evidence="1">The sequence shown here is derived from an EMBL/GenBank/DDBJ whole genome shotgun (WGS) entry which is preliminary data.</text>
</comment>
<proteinExistence type="predicted"/>
<dbReference type="Proteomes" id="UP000664417">
    <property type="component" value="Unassembled WGS sequence"/>
</dbReference>
<dbReference type="EMBL" id="JAFREP010000001">
    <property type="protein sequence ID" value="MBO1317050.1"/>
    <property type="molecule type" value="Genomic_DNA"/>
</dbReference>
<accession>A0A8J7QET3</accession>